<keyword evidence="1" id="KW-0472">Membrane</keyword>
<feature type="domain" description="CAAX prenyl protease 2/Lysostaphin resistance protein A-like" evidence="2">
    <location>
        <begin position="92"/>
        <end position="173"/>
    </location>
</feature>
<feature type="transmembrane region" description="Helical" evidence="1">
    <location>
        <begin position="84"/>
        <end position="103"/>
    </location>
</feature>
<organism evidence="3 4">
    <name type="scientific">Kroppenstedtia guangzhouensis</name>
    <dbReference type="NCBI Taxonomy" id="1274356"/>
    <lineage>
        <taxon>Bacteria</taxon>
        <taxon>Bacillati</taxon>
        <taxon>Bacillota</taxon>
        <taxon>Bacilli</taxon>
        <taxon>Bacillales</taxon>
        <taxon>Thermoactinomycetaceae</taxon>
        <taxon>Kroppenstedtia</taxon>
    </lineage>
</organism>
<keyword evidence="1" id="KW-0812">Transmembrane</keyword>
<evidence type="ECO:0000313" key="4">
    <source>
        <dbReference type="Proteomes" id="UP000617979"/>
    </source>
</evidence>
<dbReference type="GO" id="GO:0008233">
    <property type="term" value="F:peptidase activity"/>
    <property type="evidence" value="ECO:0007669"/>
    <property type="project" value="UniProtKB-KW"/>
</dbReference>
<keyword evidence="1" id="KW-1133">Transmembrane helix</keyword>
<feature type="transmembrane region" description="Helical" evidence="1">
    <location>
        <begin position="115"/>
        <end position="131"/>
    </location>
</feature>
<evidence type="ECO:0000256" key="1">
    <source>
        <dbReference type="SAM" id="Phobius"/>
    </source>
</evidence>
<reference evidence="4" key="1">
    <citation type="journal article" date="2019" name="Int. J. Syst. Evol. Microbiol.">
        <title>The Global Catalogue of Microorganisms (GCM) 10K type strain sequencing project: providing services to taxonomists for standard genome sequencing and annotation.</title>
        <authorList>
            <consortium name="The Broad Institute Genomics Platform"/>
            <consortium name="The Broad Institute Genome Sequencing Center for Infectious Disease"/>
            <person name="Wu L."/>
            <person name="Ma J."/>
        </authorList>
    </citation>
    <scope>NUCLEOTIDE SEQUENCE [LARGE SCALE GENOMIC DNA]</scope>
    <source>
        <strain evidence="4">CGMCC 1.12404</strain>
    </source>
</reference>
<dbReference type="Pfam" id="PF02517">
    <property type="entry name" value="Rce1-like"/>
    <property type="match status" value="1"/>
</dbReference>
<keyword evidence="3" id="KW-0378">Hydrolase</keyword>
<protein>
    <submittedName>
        <fullName evidence="3">CAAX amino protease</fullName>
    </submittedName>
</protein>
<evidence type="ECO:0000313" key="3">
    <source>
        <dbReference type="EMBL" id="GGA38975.1"/>
    </source>
</evidence>
<gene>
    <name evidence="3" type="ORF">GCM10007416_09930</name>
</gene>
<name>A0ABQ1G8V5_9BACL</name>
<dbReference type="Proteomes" id="UP000617979">
    <property type="component" value="Unassembled WGS sequence"/>
</dbReference>
<feature type="transmembrane region" description="Helical" evidence="1">
    <location>
        <begin position="138"/>
        <end position="154"/>
    </location>
</feature>
<feature type="transmembrane region" description="Helical" evidence="1">
    <location>
        <begin position="45"/>
        <end position="63"/>
    </location>
</feature>
<feature type="transmembrane region" description="Helical" evidence="1">
    <location>
        <begin position="12"/>
        <end position="33"/>
    </location>
</feature>
<dbReference type="RefSeq" id="WP_188430524.1">
    <property type="nucleotide sequence ID" value="NZ_BMEX01000003.1"/>
</dbReference>
<comment type="caution">
    <text evidence="3">The sequence shown here is derived from an EMBL/GenBank/DDBJ whole genome shotgun (WGS) entry which is preliminary data.</text>
</comment>
<sequence length="184" mass="20518">MEGESYRKVRLLRWNLYLTQLLVFVVALALLQLQGRLTAGLWIPAGWKIWGAGVASGLAVVAFDRILQRLVSEKRLDDGGFNRLLFQNLSYVEIAGITAWVALGEEMLFRGALQHWLGIIGTSLLFTLLHFRYLKQWILVGAVFGISCLFGGLTEWTGSLIPAVVAHFTVDFILGLSIRVARDS</sequence>
<dbReference type="GO" id="GO:0006508">
    <property type="term" value="P:proteolysis"/>
    <property type="evidence" value="ECO:0007669"/>
    <property type="project" value="UniProtKB-KW"/>
</dbReference>
<keyword evidence="4" id="KW-1185">Reference proteome</keyword>
<keyword evidence="3" id="KW-0645">Protease</keyword>
<evidence type="ECO:0000259" key="2">
    <source>
        <dbReference type="Pfam" id="PF02517"/>
    </source>
</evidence>
<accession>A0ABQ1G8V5</accession>
<dbReference type="EMBL" id="BMEX01000003">
    <property type="protein sequence ID" value="GGA38975.1"/>
    <property type="molecule type" value="Genomic_DNA"/>
</dbReference>
<proteinExistence type="predicted"/>
<feature type="transmembrane region" description="Helical" evidence="1">
    <location>
        <begin position="160"/>
        <end position="181"/>
    </location>
</feature>
<dbReference type="InterPro" id="IPR003675">
    <property type="entry name" value="Rce1/LyrA-like_dom"/>
</dbReference>